<dbReference type="RefSeq" id="WP_374346092.1">
    <property type="nucleotide sequence ID" value="NZ_JBHTLQ010000018.1"/>
</dbReference>
<feature type="domain" description="Oxidoreductase-like" evidence="2">
    <location>
        <begin position="9"/>
        <end position="46"/>
    </location>
</feature>
<feature type="region of interest" description="Disordered" evidence="1">
    <location>
        <begin position="1"/>
        <end position="20"/>
    </location>
</feature>
<dbReference type="InterPro" id="IPR019180">
    <property type="entry name" value="Oxidoreductase-like_N"/>
</dbReference>
<evidence type="ECO:0000313" key="3">
    <source>
        <dbReference type="EMBL" id="MFD1190867.1"/>
    </source>
</evidence>
<proteinExistence type="predicted"/>
<evidence type="ECO:0000259" key="2">
    <source>
        <dbReference type="Pfam" id="PF09791"/>
    </source>
</evidence>
<comment type="caution">
    <text evidence="3">The sequence shown here is derived from an EMBL/GenBank/DDBJ whole genome shotgun (WGS) entry which is preliminary data.</text>
</comment>
<dbReference type="EMBL" id="JBHTLQ010000018">
    <property type="protein sequence ID" value="MFD1190867.1"/>
    <property type="molecule type" value="Genomic_DNA"/>
</dbReference>
<evidence type="ECO:0000256" key="1">
    <source>
        <dbReference type="SAM" id="MobiDB-lite"/>
    </source>
</evidence>
<gene>
    <name evidence="3" type="ORF">ACFQ27_09775</name>
</gene>
<dbReference type="Proteomes" id="UP001597216">
    <property type="component" value="Unassembled WGS sequence"/>
</dbReference>
<keyword evidence="4" id="KW-1185">Reference proteome</keyword>
<reference evidence="4" key="1">
    <citation type="journal article" date="2019" name="Int. J. Syst. Evol. Microbiol.">
        <title>The Global Catalogue of Microorganisms (GCM) 10K type strain sequencing project: providing services to taxonomists for standard genome sequencing and annotation.</title>
        <authorList>
            <consortium name="The Broad Institute Genomics Platform"/>
            <consortium name="The Broad Institute Genome Sequencing Center for Infectious Disease"/>
            <person name="Wu L."/>
            <person name="Ma J."/>
        </authorList>
    </citation>
    <scope>NUCLEOTIDE SEQUENCE [LARGE SCALE GENOMIC DNA]</scope>
    <source>
        <strain evidence="4">CCUG 55074</strain>
    </source>
</reference>
<accession>A0ABW3T1A3</accession>
<dbReference type="Pfam" id="PF09791">
    <property type="entry name" value="Oxidored-like"/>
    <property type="match status" value="1"/>
</dbReference>
<organism evidence="3 4">
    <name type="scientific">Phenylobacterium conjunctum</name>
    <dbReference type="NCBI Taxonomy" id="1298959"/>
    <lineage>
        <taxon>Bacteria</taxon>
        <taxon>Pseudomonadati</taxon>
        <taxon>Pseudomonadota</taxon>
        <taxon>Alphaproteobacteria</taxon>
        <taxon>Caulobacterales</taxon>
        <taxon>Caulobacteraceae</taxon>
        <taxon>Phenylobacterium</taxon>
    </lineage>
</organism>
<sequence>MSDPDLKALPRPPSEPDDAECCHRGCCPCVFDYYDGAVARWRKRIEALGHDPDLVLGLFAKAIASQERQG</sequence>
<name>A0ABW3T1A3_9CAUL</name>
<evidence type="ECO:0000313" key="4">
    <source>
        <dbReference type="Proteomes" id="UP001597216"/>
    </source>
</evidence>
<protein>
    <submittedName>
        <fullName evidence="3">Oxidoreductase-like domain-containing protein</fullName>
    </submittedName>
</protein>